<dbReference type="Pfam" id="PF01168">
    <property type="entry name" value="Ala_racemase_N"/>
    <property type="match status" value="1"/>
</dbReference>
<dbReference type="GO" id="GO:0030170">
    <property type="term" value="F:pyridoxal phosphate binding"/>
    <property type="evidence" value="ECO:0007669"/>
    <property type="project" value="UniProtKB-UniRule"/>
</dbReference>
<name>A0AAD9IJI7_PROWI</name>
<dbReference type="PANTHER" id="PTHR10146">
    <property type="entry name" value="PROLINE SYNTHETASE CO-TRANSCRIBED BACTERIAL HOMOLOG PROTEIN"/>
    <property type="match status" value="1"/>
</dbReference>
<gene>
    <name evidence="6" type="ORF">QBZ16_003210</name>
</gene>
<dbReference type="NCBIfam" id="TIGR00044">
    <property type="entry name" value="YggS family pyridoxal phosphate-dependent enzyme"/>
    <property type="match status" value="1"/>
</dbReference>
<dbReference type="PROSITE" id="PS01211">
    <property type="entry name" value="UPF0001"/>
    <property type="match status" value="1"/>
</dbReference>
<keyword evidence="7" id="KW-1185">Reference proteome</keyword>
<evidence type="ECO:0000313" key="7">
    <source>
        <dbReference type="Proteomes" id="UP001255856"/>
    </source>
</evidence>
<comment type="caution">
    <text evidence="6">The sequence shown here is derived from an EMBL/GenBank/DDBJ whole genome shotgun (WGS) entry which is preliminary data.</text>
</comment>
<evidence type="ECO:0000256" key="4">
    <source>
        <dbReference type="RuleBase" id="RU004514"/>
    </source>
</evidence>
<evidence type="ECO:0000256" key="3">
    <source>
        <dbReference type="PIRSR" id="PIRSR004848-1"/>
    </source>
</evidence>
<dbReference type="HAMAP" id="MF_02087">
    <property type="entry name" value="PLP_homeostasis"/>
    <property type="match status" value="1"/>
</dbReference>
<comment type="similarity">
    <text evidence="2 4">Belongs to the pyridoxal phosphate-binding protein YggS/PROSC family.</text>
</comment>
<dbReference type="Gene3D" id="3.20.20.10">
    <property type="entry name" value="Alanine racemase"/>
    <property type="match status" value="1"/>
</dbReference>
<evidence type="ECO:0000256" key="1">
    <source>
        <dbReference type="ARBA" id="ARBA00022898"/>
    </source>
</evidence>
<accession>A0AAD9IJI7</accession>
<feature type="modified residue" description="N6-(pyridoxal phosphate)lysine" evidence="2 3">
    <location>
        <position position="36"/>
    </location>
</feature>
<comment type="function">
    <text evidence="2">Pyridoxal 5'-phosphate (PLP)-binding protein, which may be involved in intracellular homeostatic regulation of pyridoxal 5'-phosphate (PLP), the active form of vitamin B6.</text>
</comment>
<dbReference type="AlphaFoldDB" id="A0AAD9IJI7"/>
<dbReference type="FunFam" id="3.20.20.10:FF:000014">
    <property type="entry name" value="Pyridoxal phosphate homeostasis protein"/>
    <property type="match status" value="1"/>
</dbReference>
<feature type="domain" description="Alanine racemase N-terminal" evidence="5">
    <location>
        <begin position="9"/>
        <end position="232"/>
    </location>
</feature>
<keyword evidence="1 2" id="KW-0663">Pyridoxal phosphate</keyword>
<evidence type="ECO:0000259" key="5">
    <source>
        <dbReference type="Pfam" id="PF01168"/>
    </source>
</evidence>
<reference evidence="6" key="1">
    <citation type="submission" date="2021-01" db="EMBL/GenBank/DDBJ databases">
        <authorList>
            <person name="Eckstrom K.M.E."/>
        </authorList>
    </citation>
    <scope>NUCLEOTIDE SEQUENCE</scope>
    <source>
        <strain evidence="6">UVCC 0001</strain>
    </source>
</reference>
<dbReference type="InterPro" id="IPR001608">
    <property type="entry name" value="Ala_racemase_N"/>
</dbReference>
<sequence>MASHIVENLKDVRERIAQASRLQGGQSPVRLVAVSKTKPVEDLQAAYDAGQRDFGENYVQELLDKSPKLPGDIQWHFIGHLQSNKAKALVEGVPGLAMVETVDSERLANKLSGVAEAQGRPVLPVMVQVNTSGEASKSGVEPGEACVALARHISESCPGLRLAGLMTIGMPDYTSRPENFACLVACRKAVAEELGVEEHSLELSMGMSADFEQAIAAGATNVRVGSTIFGARNYAAR</sequence>
<dbReference type="PANTHER" id="PTHR10146:SF14">
    <property type="entry name" value="PYRIDOXAL PHOSPHATE HOMEOSTASIS PROTEIN"/>
    <property type="match status" value="1"/>
</dbReference>
<dbReference type="InterPro" id="IPR011078">
    <property type="entry name" value="PyrdxlP_homeostasis"/>
</dbReference>
<dbReference type="PIRSF" id="PIRSF004848">
    <property type="entry name" value="YBL036c_PLPDEIII"/>
    <property type="match status" value="1"/>
</dbReference>
<dbReference type="InterPro" id="IPR029066">
    <property type="entry name" value="PLP-binding_barrel"/>
</dbReference>
<comment type="cofactor">
    <cofactor evidence="3">
        <name>pyridoxal 5'-phosphate</name>
        <dbReference type="ChEBI" id="CHEBI:597326"/>
    </cofactor>
</comment>
<proteinExistence type="inferred from homology"/>
<evidence type="ECO:0000256" key="2">
    <source>
        <dbReference type="HAMAP-Rule" id="MF_03225"/>
    </source>
</evidence>
<dbReference type="CDD" id="cd06822">
    <property type="entry name" value="PLPDE_III_YBL036c_euk"/>
    <property type="match status" value="1"/>
</dbReference>
<organism evidence="6 7">
    <name type="scientific">Prototheca wickerhamii</name>
    <dbReference type="NCBI Taxonomy" id="3111"/>
    <lineage>
        <taxon>Eukaryota</taxon>
        <taxon>Viridiplantae</taxon>
        <taxon>Chlorophyta</taxon>
        <taxon>core chlorophytes</taxon>
        <taxon>Trebouxiophyceae</taxon>
        <taxon>Chlorellales</taxon>
        <taxon>Chlorellaceae</taxon>
        <taxon>Prototheca</taxon>
    </lineage>
</organism>
<evidence type="ECO:0000313" key="6">
    <source>
        <dbReference type="EMBL" id="KAK2078370.1"/>
    </source>
</evidence>
<protein>
    <recommendedName>
        <fullName evidence="2">Pyridoxal phosphate homeostasis protein</fullName>
        <shortName evidence="2">PLP homeostasis protein</shortName>
    </recommendedName>
</protein>
<dbReference type="EMBL" id="JASFZW010000004">
    <property type="protein sequence ID" value="KAK2078370.1"/>
    <property type="molecule type" value="Genomic_DNA"/>
</dbReference>
<dbReference type="Proteomes" id="UP001255856">
    <property type="component" value="Unassembled WGS sequence"/>
</dbReference>
<dbReference type="SUPFAM" id="SSF51419">
    <property type="entry name" value="PLP-binding barrel"/>
    <property type="match status" value="1"/>
</dbReference>